<dbReference type="InterPro" id="IPR012944">
    <property type="entry name" value="SusD_RagB_dom"/>
</dbReference>
<dbReference type="AlphaFoldDB" id="A0AA95KX06"/>
<evidence type="ECO:0000256" key="5">
    <source>
        <dbReference type="ARBA" id="ARBA00023237"/>
    </source>
</evidence>
<keyword evidence="5" id="KW-0998">Cell outer membrane</keyword>
<evidence type="ECO:0000313" key="8">
    <source>
        <dbReference type="Proteomes" id="UP001177934"/>
    </source>
</evidence>
<reference evidence="7" key="1">
    <citation type="journal article" date="2023" name="Nat. Commun.">
        <title>Identification of a novel Human Milk Oligosaccharides utilization cluster in the infant gut commensal Bacteroides dorei.</title>
        <authorList>
            <person name="Kijner S."/>
            <person name="Ennis D."/>
            <person name="Shmorak S."/>
            <person name="Florentin A."/>
            <person name="Yassour M."/>
        </authorList>
    </citation>
    <scope>NUCLEOTIDE SEQUENCE</scope>
    <source>
        <strain evidence="7">2</strain>
    </source>
</reference>
<proteinExistence type="inferred from homology"/>
<dbReference type="Gene3D" id="1.25.40.390">
    <property type="match status" value="1"/>
</dbReference>
<dbReference type="SUPFAM" id="SSF48452">
    <property type="entry name" value="TPR-like"/>
    <property type="match status" value="1"/>
</dbReference>
<dbReference type="InterPro" id="IPR011990">
    <property type="entry name" value="TPR-like_helical_dom_sf"/>
</dbReference>
<evidence type="ECO:0000256" key="4">
    <source>
        <dbReference type="ARBA" id="ARBA00023136"/>
    </source>
</evidence>
<feature type="domain" description="RagB/SusD" evidence="6">
    <location>
        <begin position="20"/>
        <end position="199"/>
    </location>
</feature>
<name>A0AA95KX06_9BACT</name>
<dbReference type="Pfam" id="PF07980">
    <property type="entry name" value="SusD_RagB"/>
    <property type="match status" value="1"/>
</dbReference>
<keyword evidence="4" id="KW-0472">Membrane</keyword>
<keyword evidence="3" id="KW-0732">Signal</keyword>
<evidence type="ECO:0000259" key="6">
    <source>
        <dbReference type="Pfam" id="PF07980"/>
    </source>
</evidence>
<evidence type="ECO:0000313" key="7">
    <source>
        <dbReference type="EMBL" id="WHX10089.1"/>
    </source>
</evidence>
<organism evidence="7 8">
    <name type="scientific">Phocaeicola dorei</name>
    <dbReference type="NCBI Taxonomy" id="357276"/>
    <lineage>
        <taxon>Bacteria</taxon>
        <taxon>Pseudomonadati</taxon>
        <taxon>Bacteroidota</taxon>
        <taxon>Bacteroidia</taxon>
        <taxon>Bacteroidales</taxon>
        <taxon>Bacteroidaceae</taxon>
        <taxon>Phocaeicola</taxon>
    </lineage>
</organism>
<dbReference type="Proteomes" id="UP001177934">
    <property type="component" value="Chromosome"/>
</dbReference>
<dbReference type="GO" id="GO:0009279">
    <property type="term" value="C:cell outer membrane"/>
    <property type="evidence" value="ECO:0007669"/>
    <property type="project" value="UniProtKB-SubCell"/>
</dbReference>
<sequence length="199" mass="22656">MRDRQQSGDSYEYCKCGSGVDWAEELHGYHLAKYEYVAGMSPGAMSNDVFPFRYTDILMMKAECLLRTGKADEAAQIVTEIRQRAFKSAPEKAVVTGAELMGGSTYDYGLRETTYLDKIKSPRTTHEGGADIKYGRFLDELGWEFNQEGRRRQDLIRFGVWTTKSWLSHSATNDINKNLYPIPRAELDKNGKLKQNPGY</sequence>
<dbReference type="EMBL" id="CP126056">
    <property type="protein sequence ID" value="WHX10089.1"/>
    <property type="molecule type" value="Genomic_DNA"/>
</dbReference>
<protein>
    <submittedName>
        <fullName evidence="7">RagB/SusD family nutrient uptake outer membrane protein</fullName>
    </submittedName>
</protein>
<gene>
    <name evidence="7" type="ORF">QNN11_00355</name>
</gene>
<evidence type="ECO:0000256" key="2">
    <source>
        <dbReference type="ARBA" id="ARBA00006275"/>
    </source>
</evidence>
<evidence type="ECO:0000256" key="1">
    <source>
        <dbReference type="ARBA" id="ARBA00004442"/>
    </source>
</evidence>
<accession>A0AA95KX06</accession>
<comment type="subcellular location">
    <subcellularLocation>
        <location evidence="1">Cell outer membrane</location>
    </subcellularLocation>
</comment>
<comment type="similarity">
    <text evidence="2">Belongs to the SusD family.</text>
</comment>
<evidence type="ECO:0000256" key="3">
    <source>
        <dbReference type="ARBA" id="ARBA00022729"/>
    </source>
</evidence>